<dbReference type="EMBL" id="SWBO01000004">
    <property type="protein sequence ID" value="TKC01411.1"/>
    <property type="molecule type" value="Genomic_DNA"/>
</dbReference>
<comment type="caution">
    <text evidence="1">The sequence shown here is derived from an EMBL/GenBank/DDBJ whole genome shotgun (WGS) entry which is preliminary data.</text>
</comment>
<accession>A0A4U1C7H9</accession>
<dbReference type="RefSeq" id="WP_136876777.1">
    <property type="nucleotide sequence ID" value="NZ_SWBO01000004.1"/>
</dbReference>
<protein>
    <submittedName>
        <fullName evidence="1">Uncharacterized protein</fullName>
    </submittedName>
</protein>
<evidence type="ECO:0000313" key="1">
    <source>
        <dbReference type="EMBL" id="TKC01411.1"/>
    </source>
</evidence>
<sequence length="291" mass="32604">MNKEIEINLGQDNIYTDASGIRQMLAFYNECKAYFDCTINIKLDNTGWIDGNLCAFLGALVYRLSIENNLKFSMDAKQVSAKCNILFANDFLPITQDENYYKTNSCLPFRGFFPNQKDDFFNYLDNDLFAHNAMPKLSRAIQDELIDNLGEIYGNIEKHAETELPFFVCGQYYPSKNALNFTISDLGVGFFKKINAQKSLEIKTCGEAVLWAIAGNSTKPDVPGGTGLKGLNAYLQNNNGAMQIYTGDAGWCSKTVNSVLYPDGISSLRNNYLGATINLEFNTKNLNFRSL</sequence>
<proteinExistence type="predicted"/>
<organism evidence="1 2">
    <name type="scientific">Pedobacter cryotolerans</name>
    <dbReference type="NCBI Taxonomy" id="2571270"/>
    <lineage>
        <taxon>Bacteria</taxon>
        <taxon>Pseudomonadati</taxon>
        <taxon>Bacteroidota</taxon>
        <taxon>Sphingobacteriia</taxon>
        <taxon>Sphingobacteriales</taxon>
        <taxon>Sphingobacteriaceae</taxon>
        <taxon>Pedobacter</taxon>
    </lineage>
</organism>
<reference evidence="1 2" key="1">
    <citation type="submission" date="2019-04" db="EMBL/GenBank/DDBJ databases">
        <title>Pedobacter sp. AR-2-6 sp. nov., isolated from Arctic soil.</title>
        <authorList>
            <person name="Dahal R.H."/>
            <person name="Kim D.-U."/>
        </authorList>
    </citation>
    <scope>NUCLEOTIDE SEQUENCE [LARGE SCALE GENOMIC DNA]</scope>
    <source>
        <strain evidence="1 2">AR-2-6</strain>
    </source>
</reference>
<keyword evidence="2" id="KW-1185">Reference proteome</keyword>
<gene>
    <name evidence="1" type="ORF">FA045_09250</name>
</gene>
<dbReference type="OrthoDB" id="2047848at2"/>
<dbReference type="Proteomes" id="UP000310477">
    <property type="component" value="Unassembled WGS sequence"/>
</dbReference>
<dbReference type="AlphaFoldDB" id="A0A4U1C7H9"/>
<name>A0A4U1C7H9_9SPHI</name>
<evidence type="ECO:0000313" key="2">
    <source>
        <dbReference type="Proteomes" id="UP000310477"/>
    </source>
</evidence>